<dbReference type="CDD" id="cd00082">
    <property type="entry name" value="HisKA"/>
    <property type="match status" value="1"/>
</dbReference>
<evidence type="ECO:0000256" key="4">
    <source>
        <dbReference type="ARBA" id="ARBA00022553"/>
    </source>
</evidence>
<dbReference type="Pfam" id="PF08448">
    <property type="entry name" value="PAS_4"/>
    <property type="match status" value="1"/>
</dbReference>
<dbReference type="Pfam" id="PF00512">
    <property type="entry name" value="HisKA"/>
    <property type="match status" value="1"/>
</dbReference>
<organism evidence="12 13">
    <name type="scientific">Nocardia aurea</name>
    <dbReference type="NCBI Taxonomy" id="2144174"/>
    <lineage>
        <taxon>Bacteria</taxon>
        <taxon>Bacillati</taxon>
        <taxon>Actinomycetota</taxon>
        <taxon>Actinomycetes</taxon>
        <taxon>Mycobacteriales</taxon>
        <taxon>Nocardiaceae</taxon>
        <taxon>Nocardia</taxon>
    </lineage>
</organism>
<keyword evidence="5" id="KW-0808">Transferase</keyword>
<dbReference type="PROSITE" id="PS50110">
    <property type="entry name" value="RESPONSE_REGULATORY"/>
    <property type="match status" value="1"/>
</dbReference>
<feature type="domain" description="PAC" evidence="11">
    <location>
        <begin position="803"/>
        <end position="859"/>
    </location>
</feature>
<dbReference type="Proteomes" id="UP001551695">
    <property type="component" value="Unassembled WGS sequence"/>
</dbReference>
<dbReference type="Pfam" id="PF07228">
    <property type="entry name" value="SpoIIE"/>
    <property type="match status" value="1"/>
</dbReference>
<evidence type="ECO:0000313" key="13">
    <source>
        <dbReference type="Proteomes" id="UP001551695"/>
    </source>
</evidence>
<dbReference type="NCBIfam" id="TIGR00229">
    <property type="entry name" value="sensory_box"/>
    <property type="match status" value="1"/>
</dbReference>
<dbReference type="PROSITE" id="PS50112">
    <property type="entry name" value="PAS"/>
    <property type="match status" value="1"/>
</dbReference>
<dbReference type="InterPro" id="IPR036097">
    <property type="entry name" value="HisK_dim/P_sf"/>
</dbReference>
<evidence type="ECO:0000256" key="3">
    <source>
        <dbReference type="ARBA" id="ARBA00012438"/>
    </source>
</evidence>
<dbReference type="SUPFAM" id="SSF55785">
    <property type="entry name" value="PYP-like sensor domain (PAS domain)"/>
    <property type="match status" value="1"/>
</dbReference>
<accession>A0ABV3G0D6</accession>
<evidence type="ECO:0000259" key="8">
    <source>
        <dbReference type="PROSITE" id="PS50109"/>
    </source>
</evidence>
<evidence type="ECO:0000259" key="11">
    <source>
        <dbReference type="PROSITE" id="PS50113"/>
    </source>
</evidence>
<evidence type="ECO:0000256" key="2">
    <source>
        <dbReference type="ARBA" id="ARBA00004236"/>
    </source>
</evidence>
<feature type="domain" description="Histidine kinase" evidence="8">
    <location>
        <begin position="346"/>
        <end position="564"/>
    </location>
</feature>
<dbReference type="CDD" id="cd16922">
    <property type="entry name" value="HATPase_EvgS-ArcB-TorS-like"/>
    <property type="match status" value="1"/>
</dbReference>
<dbReference type="InterPro" id="IPR035965">
    <property type="entry name" value="PAS-like_dom_sf"/>
</dbReference>
<keyword evidence="5" id="KW-0418">Kinase</keyword>
<keyword evidence="6" id="KW-0902">Two-component regulatory system</keyword>
<comment type="catalytic activity">
    <reaction evidence="1">
        <text>ATP + protein L-histidine = ADP + protein N-phospho-L-histidine.</text>
        <dbReference type="EC" id="2.7.13.3"/>
    </reaction>
</comment>
<evidence type="ECO:0000256" key="5">
    <source>
        <dbReference type="ARBA" id="ARBA00022777"/>
    </source>
</evidence>
<dbReference type="Gene3D" id="3.40.50.2300">
    <property type="match status" value="1"/>
</dbReference>
<dbReference type="SUPFAM" id="SSF55874">
    <property type="entry name" value="ATPase domain of HSP90 chaperone/DNA topoisomerase II/histidine kinase"/>
    <property type="match status" value="1"/>
</dbReference>
<dbReference type="InterPro" id="IPR036457">
    <property type="entry name" value="PPM-type-like_dom_sf"/>
</dbReference>
<comment type="subcellular location">
    <subcellularLocation>
        <location evidence="2">Cell membrane</location>
    </subcellularLocation>
</comment>
<protein>
    <recommendedName>
        <fullName evidence="3">histidine kinase</fullName>
        <ecNumber evidence="3">2.7.13.3</ecNumber>
    </recommendedName>
</protein>
<dbReference type="SMART" id="SM00387">
    <property type="entry name" value="HATPase_c"/>
    <property type="match status" value="1"/>
</dbReference>
<keyword evidence="13" id="KW-1185">Reference proteome</keyword>
<dbReference type="PROSITE" id="PS50109">
    <property type="entry name" value="HIS_KIN"/>
    <property type="match status" value="1"/>
</dbReference>
<evidence type="ECO:0000256" key="7">
    <source>
        <dbReference type="PROSITE-ProRule" id="PRU00169"/>
    </source>
</evidence>
<dbReference type="PRINTS" id="PR00344">
    <property type="entry name" value="BCTRLSENSOR"/>
</dbReference>
<evidence type="ECO:0000259" key="10">
    <source>
        <dbReference type="PROSITE" id="PS50112"/>
    </source>
</evidence>
<dbReference type="InterPro" id="IPR000014">
    <property type="entry name" value="PAS"/>
</dbReference>
<dbReference type="InterPro" id="IPR011006">
    <property type="entry name" value="CheY-like_superfamily"/>
</dbReference>
<evidence type="ECO:0000256" key="6">
    <source>
        <dbReference type="ARBA" id="ARBA00023012"/>
    </source>
</evidence>
<dbReference type="Gene3D" id="3.30.450.40">
    <property type="match status" value="1"/>
</dbReference>
<evidence type="ECO:0000256" key="1">
    <source>
        <dbReference type="ARBA" id="ARBA00000085"/>
    </source>
</evidence>
<dbReference type="InterPro" id="IPR005467">
    <property type="entry name" value="His_kinase_dom"/>
</dbReference>
<dbReference type="EC" id="2.7.13.3" evidence="3"/>
<dbReference type="RefSeq" id="WP_357787380.1">
    <property type="nucleotide sequence ID" value="NZ_JBFAKC010000013.1"/>
</dbReference>
<dbReference type="SMART" id="SM00086">
    <property type="entry name" value="PAC"/>
    <property type="match status" value="1"/>
</dbReference>
<dbReference type="Gene3D" id="1.10.287.130">
    <property type="match status" value="1"/>
</dbReference>
<keyword evidence="4 7" id="KW-0597">Phosphoprotein</keyword>
<feature type="domain" description="Response regulatory" evidence="9">
    <location>
        <begin position="606"/>
        <end position="721"/>
    </location>
</feature>
<dbReference type="SUPFAM" id="SSF55781">
    <property type="entry name" value="GAF domain-like"/>
    <property type="match status" value="2"/>
</dbReference>
<sequence>MSEGPSFPPEMLASAPDSALNALLADTDWSASGLGPVATWSAELRTAVGICLNSPFPMLIMWGADLAMIYNDAFVPILGAKHPALGQSCAVVWADAWPVVGAMIDNVMACGESSYHENLPLVIDRHGFDETVYFTFAYSAIPTAAREVVGVFTVVTETTAQVLGTRRLQALRELGEVRSVQVVDVEAACAAAIDVLGRYREDVPFAAAYLVDPERDSAHAVASFGAQSPEGHLIPDRLIPDRIGPEGEGAWIWRAATRAAAQSNSAGSAVTAVALPLAIDADHPTGVLLAGVSAHLMFDDAYRGFLELAADHLGSAITDAHAQAAQLRRAEELAELDRAKTTFFTSVSHELRTPLTLITGPAQDALADRDAPLAAVQRARVEIIRRNAGRLRRMVDTLLDFSRLEDGHLAFEPVAVELGGLTRGIAESFAPAVRRAGLGFTVDCPEQVRAVMVDPGHWERIVLNLLSNAVKFTLTGEIGIGVRLRDDQVVLEVRDTGVGIEAEELPHIFERFRQVRGAAGRSHEGSGIGLALVRELAALHDGDAEVVSRPGRGTTFTVRFPARHTDDPAVRAPTHSVVADYVAEALQWSASAEGADSESAPATADVVLIAEDNADLRTYLSGLLRPEYTVVIAVDGHDALRRARSSRPDLVLADVMMPGLDGLALLRELRADPGTAHTPVIFLSARAGEEAAAEGLAAGADDYLTKPFSSADLLARVRSNLDQARLRNHESAWRTALVNAMQDGFFVASADLSVIEINDAFTRMLGYRAPRLPWPVPHPWWPTAEQDPEGFALVTAALEVVENEGRGRFVLPLRHRNGHELWVDVSLDSLRDDRSGAVLLVGTLRDVTDRHLSAERDAAVARMAGLLAGIDIGAQVLKIGLAELRDCWQAERVSLLTFEQPGVVTVTASSPPRPSSTTAPASAVEYVRTGNLCVLSEAGTLTDFADAPALAAAVGAPVDDGGDQGLLWVEFARPRPFTDADRGLMVQLTSHLQRALTRARANDEQRTIALALQRALLGPNDLPDGFAARYEPAGTALEIGGDWYDVIELPGERYGVVVGDVVGHGLPAATAMGQLRSAARALLLENHGPAKVLSALDRFVEHLPGAYCATVFCAKIDPHARTVTYSSAGHLPALLAEPGKPVRRLDQALSLPMAVRAGRERPEATTTIPEAATLLLYTDGLVERRDEDLDTGIARAASALTAAAHLSPAQTVDEISRRLFVEDHHDDIALLAYRRP</sequence>
<dbReference type="EMBL" id="JBFAKC010000013">
    <property type="protein sequence ID" value="MEV0711139.1"/>
    <property type="molecule type" value="Genomic_DNA"/>
</dbReference>
<evidence type="ECO:0000259" key="9">
    <source>
        <dbReference type="PROSITE" id="PS50110"/>
    </source>
</evidence>
<dbReference type="Gene3D" id="3.30.450.20">
    <property type="entry name" value="PAS domain"/>
    <property type="match status" value="2"/>
</dbReference>
<evidence type="ECO:0000313" key="12">
    <source>
        <dbReference type="EMBL" id="MEV0711139.1"/>
    </source>
</evidence>
<gene>
    <name evidence="12" type="ORF">AB0I48_26600</name>
</gene>
<dbReference type="InterPro" id="IPR001610">
    <property type="entry name" value="PAC"/>
</dbReference>
<proteinExistence type="predicted"/>
<dbReference type="SUPFAM" id="SSF81606">
    <property type="entry name" value="PP2C-like"/>
    <property type="match status" value="1"/>
</dbReference>
<dbReference type="InterPro" id="IPR003661">
    <property type="entry name" value="HisK_dim/P_dom"/>
</dbReference>
<dbReference type="InterPro" id="IPR001789">
    <property type="entry name" value="Sig_transdc_resp-reg_receiver"/>
</dbReference>
<dbReference type="SMART" id="SM00331">
    <property type="entry name" value="PP2C_SIG"/>
    <property type="match status" value="1"/>
</dbReference>
<dbReference type="SMART" id="SM00448">
    <property type="entry name" value="REC"/>
    <property type="match status" value="1"/>
</dbReference>
<dbReference type="Gene3D" id="3.30.565.10">
    <property type="entry name" value="Histidine kinase-like ATPase, C-terminal domain"/>
    <property type="match status" value="1"/>
</dbReference>
<dbReference type="InterPro" id="IPR004358">
    <property type="entry name" value="Sig_transdc_His_kin-like_C"/>
</dbReference>
<dbReference type="SUPFAM" id="SSF52172">
    <property type="entry name" value="CheY-like"/>
    <property type="match status" value="1"/>
</dbReference>
<reference evidence="12 13" key="1">
    <citation type="submission" date="2024-06" db="EMBL/GenBank/DDBJ databases">
        <title>The Natural Products Discovery Center: Release of the First 8490 Sequenced Strains for Exploring Actinobacteria Biosynthetic Diversity.</title>
        <authorList>
            <person name="Kalkreuter E."/>
            <person name="Kautsar S.A."/>
            <person name="Yang D."/>
            <person name="Bader C.D."/>
            <person name="Teijaro C.N."/>
            <person name="Fluegel L."/>
            <person name="Davis C.M."/>
            <person name="Simpson J.R."/>
            <person name="Lauterbach L."/>
            <person name="Steele A.D."/>
            <person name="Gui C."/>
            <person name="Meng S."/>
            <person name="Li G."/>
            <person name="Viehrig K."/>
            <person name="Ye F."/>
            <person name="Su P."/>
            <person name="Kiefer A.F."/>
            <person name="Nichols A."/>
            <person name="Cepeda A.J."/>
            <person name="Yan W."/>
            <person name="Fan B."/>
            <person name="Jiang Y."/>
            <person name="Adhikari A."/>
            <person name="Zheng C.-J."/>
            <person name="Schuster L."/>
            <person name="Cowan T.M."/>
            <person name="Smanski M.J."/>
            <person name="Chevrette M.G."/>
            <person name="De Carvalho L.P.S."/>
            <person name="Shen B."/>
        </authorList>
    </citation>
    <scope>NUCLEOTIDE SEQUENCE [LARGE SCALE GENOMIC DNA]</scope>
    <source>
        <strain evidence="12 13">NPDC050403</strain>
    </source>
</reference>
<dbReference type="PANTHER" id="PTHR43547:SF2">
    <property type="entry name" value="HYBRID SIGNAL TRANSDUCTION HISTIDINE KINASE C"/>
    <property type="match status" value="1"/>
</dbReference>
<dbReference type="Pfam" id="PF00072">
    <property type="entry name" value="Response_reg"/>
    <property type="match status" value="1"/>
</dbReference>
<name>A0ABV3G0D6_9NOCA</name>
<comment type="caution">
    <text evidence="12">The sequence shown here is derived from an EMBL/GenBank/DDBJ whole genome shotgun (WGS) entry which is preliminary data.</text>
</comment>
<dbReference type="InterPro" id="IPR001932">
    <property type="entry name" value="PPM-type_phosphatase-like_dom"/>
</dbReference>
<dbReference type="PROSITE" id="PS50113">
    <property type="entry name" value="PAC"/>
    <property type="match status" value="1"/>
</dbReference>
<dbReference type="SMART" id="SM00388">
    <property type="entry name" value="HisKA"/>
    <property type="match status" value="1"/>
</dbReference>
<dbReference type="CDD" id="cd00130">
    <property type="entry name" value="PAS"/>
    <property type="match status" value="1"/>
</dbReference>
<dbReference type="InterPro" id="IPR036890">
    <property type="entry name" value="HATPase_C_sf"/>
</dbReference>
<dbReference type="Pfam" id="PF02518">
    <property type="entry name" value="HATPase_c"/>
    <property type="match status" value="1"/>
</dbReference>
<dbReference type="InterPro" id="IPR003594">
    <property type="entry name" value="HATPase_dom"/>
</dbReference>
<feature type="modified residue" description="4-aspartylphosphate" evidence="7">
    <location>
        <position position="654"/>
    </location>
</feature>
<dbReference type="Gene3D" id="3.60.40.10">
    <property type="entry name" value="PPM-type phosphatase domain"/>
    <property type="match status" value="1"/>
</dbReference>
<dbReference type="SUPFAM" id="SSF47384">
    <property type="entry name" value="Homodimeric domain of signal transducing histidine kinase"/>
    <property type="match status" value="1"/>
</dbReference>
<dbReference type="PANTHER" id="PTHR43547">
    <property type="entry name" value="TWO-COMPONENT HISTIDINE KINASE"/>
    <property type="match status" value="1"/>
</dbReference>
<dbReference type="InterPro" id="IPR013656">
    <property type="entry name" value="PAS_4"/>
</dbReference>
<dbReference type="InterPro" id="IPR029016">
    <property type="entry name" value="GAF-like_dom_sf"/>
</dbReference>
<dbReference type="InterPro" id="IPR000700">
    <property type="entry name" value="PAS-assoc_C"/>
</dbReference>
<feature type="domain" description="PAS" evidence="10">
    <location>
        <begin position="730"/>
        <end position="767"/>
    </location>
</feature>